<dbReference type="Proteomes" id="UP000664761">
    <property type="component" value="Unassembled WGS sequence"/>
</dbReference>
<dbReference type="PROSITE" id="PS51257">
    <property type="entry name" value="PROKAR_LIPOPROTEIN"/>
    <property type="match status" value="1"/>
</dbReference>
<proteinExistence type="predicted"/>
<evidence type="ECO:0000313" key="2">
    <source>
        <dbReference type="Proteomes" id="UP000664761"/>
    </source>
</evidence>
<reference evidence="1 2" key="1">
    <citation type="submission" date="2021-03" db="EMBL/GenBank/DDBJ databases">
        <title>Sneathiella sp. CAU 1612 isolated from Kang Won-do.</title>
        <authorList>
            <person name="Kim W."/>
        </authorList>
    </citation>
    <scope>NUCLEOTIDE SEQUENCE [LARGE SCALE GENOMIC DNA]</scope>
    <source>
        <strain evidence="1 2">CAU 1612</strain>
    </source>
</reference>
<keyword evidence="2" id="KW-1185">Reference proteome</keyword>
<dbReference type="RefSeq" id="WP_207043091.1">
    <property type="nucleotide sequence ID" value="NZ_JAFLNC010000002.1"/>
</dbReference>
<organism evidence="1 2">
    <name type="scientific">Sneathiella sedimenti</name>
    <dbReference type="NCBI Taxonomy" id="2816034"/>
    <lineage>
        <taxon>Bacteria</taxon>
        <taxon>Pseudomonadati</taxon>
        <taxon>Pseudomonadota</taxon>
        <taxon>Alphaproteobacteria</taxon>
        <taxon>Sneathiellales</taxon>
        <taxon>Sneathiellaceae</taxon>
        <taxon>Sneathiella</taxon>
    </lineage>
</organism>
<protein>
    <submittedName>
        <fullName evidence="1">Uncharacterized protein</fullName>
    </submittedName>
</protein>
<evidence type="ECO:0000313" key="1">
    <source>
        <dbReference type="EMBL" id="MBO0333057.1"/>
    </source>
</evidence>
<name>A0ABS3F549_9PROT</name>
<sequence>MRYSFVIKALMLIWAIVLVGCQPLERPFQPEAKSSWRAAPGPRAALYVEPIKDGPAGIEKAIATKLQELGIAAFPGTAVPNRYYVQGNIIETQDGRYLNWAIFDPQKRDTGLYTLEKLSGTENPADITPETIEMLAIKSASDIDKLLGGDGINFATLNKPVIFVPIVEGAPGDGSESLAAAIQDELVRLGLDVLPTETGANFIVRGRAEITPPKFETQVIELVWSLERRNGEQVGQIRQRNRIRAGSLNGAWGDVARLAARGGAGGVYDLLKKSEPDYFKSKS</sequence>
<dbReference type="EMBL" id="JAFLNC010000002">
    <property type="protein sequence ID" value="MBO0333057.1"/>
    <property type="molecule type" value="Genomic_DNA"/>
</dbReference>
<gene>
    <name evidence="1" type="ORF">J0X12_05510</name>
</gene>
<accession>A0ABS3F549</accession>
<comment type="caution">
    <text evidence="1">The sequence shown here is derived from an EMBL/GenBank/DDBJ whole genome shotgun (WGS) entry which is preliminary data.</text>
</comment>